<dbReference type="GO" id="GO:0098552">
    <property type="term" value="C:side of membrane"/>
    <property type="evidence" value="ECO:0007669"/>
    <property type="project" value="UniProtKB-KW"/>
</dbReference>
<reference evidence="11" key="1">
    <citation type="submission" date="2015-05" db="EMBL/GenBank/DDBJ databases">
        <authorList>
            <person name="Fogelqvist Johan"/>
        </authorList>
    </citation>
    <scope>NUCLEOTIDE SEQUENCE [LARGE SCALE GENOMIC DNA]</scope>
</reference>
<dbReference type="GO" id="GO:0004497">
    <property type="term" value="F:monooxygenase activity"/>
    <property type="evidence" value="ECO:0007669"/>
    <property type="project" value="InterPro"/>
</dbReference>
<dbReference type="GO" id="GO:0031505">
    <property type="term" value="P:fungal-type cell wall organization"/>
    <property type="evidence" value="ECO:0007669"/>
    <property type="project" value="TreeGrafter"/>
</dbReference>
<dbReference type="PANTHER" id="PTHR31468">
    <property type="entry name" value="1,3-BETA-GLUCANOSYLTRANSFERASE GAS1"/>
    <property type="match status" value="1"/>
</dbReference>
<dbReference type="Gene3D" id="1.10.630.10">
    <property type="entry name" value="Cytochrome P450"/>
    <property type="match status" value="1"/>
</dbReference>
<evidence type="ECO:0000256" key="7">
    <source>
        <dbReference type="ARBA" id="ARBA00023180"/>
    </source>
</evidence>
<evidence type="ECO:0000313" key="10">
    <source>
        <dbReference type="EMBL" id="CRK39993.1"/>
    </source>
</evidence>
<keyword evidence="4 9" id="KW-0808">Transferase</keyword>
<protein>
    <recommendedName>
        <fullName evidence="9">1,3-beta-glucanosyltransferase</fullName>
        <ecNumber evidence="9">2.4.1.-</ecNumber>
    </recommendedName>
</protein>
<evidence type="ECO:0000256" key="4">
    <source>
        <dbReference type="ARBA" id="ARBA00022679"/>
    </source>
</evidence>
<dbReference type="GO" id="GO:0042124">
    <property type="term" value="F:1,3-beta-glucanosyltransferase activity"/>
    <property type="evidence" value="ECO:0007669"/>
    <property type="project" value="TreeGrafter"/>
</dbReference>
<dbReference type="GO" id="GO:0005886">
    <property type="term" value="C:plasma membrane"/>
    <property type="evidence" value="ECO:0007669"/>
    <property type="project" value="UniProtKB-SubCell"/>
</dbReference>
<name>A0A0G4N0K0_VERLO</name>
<dbReference type="SUPFAM" id="SSF51445">
    <property type="entry name" value="(Trans)glycosidases"/>
    <property type="match status" value="1"/>
</dbReference>
<dbReference type="GO" id="GO:0016705">
    <property type="term" value="F:oxidoreductase activity, acting on paired donors, with incorporation or reduction of molecular oxygen"/>
    <property type="evidence" value="ECO:0007669"/>
    <property type="project" value="InterPro"/>
</dbReference>
<feature type="non-terminal residue" evidence="10">
    <location>
        <position position="1"/>
    </location>
</feature>
<dbReference type="GO" id="GO:0020037">
    <property type="term" value="F:heme binding"/>
    <property type="evidence" value="ECO:0007669"/>
    <property type="project" value="InterPro"/>
</dbReference>
<dbReference type="GO" id="GO:0005506">
    <property type="term" value="F:iron ion binding"/>
    <property type="evidence" value="ECO:0007669"/>
    <property type="project" value="InterPro"/>
</dbReference>
<dbReference type="PANTHER" id="PTHR31468:SF5">
    <property type="entry name" value="1,3-BETA-GLUCANOSYLTRANSFERASE GAS5"/>
    <property type="match status" value="1"/>
</dbReference>
<dbReference type="InterPro" id="IPR017853">
    <property type="entry name" value="GH"/>
</dbReference>
<keyword evidence="7" id="KW-0325">Glycoprotein</keyword>
<dbReference type="EC" id="2.4.1.-" evidence="9"/>
<evidence type="ECO:0000256" key="9">
    <source>
        <dbReference type="RuleBase" id="RU361209"/>
    </source>
</evidence>
<dbReference type="InterPro" id="IPR004886">
    <property type="entry name" value="Glucanosyltransferase"/>
</dbReference>
<evidence type="ECO:0000256" key="5">
    <source>
        <dbReference type="ARBA" id="ARBA00022729"/>
    </source>
</evidence>
<evidence type="ECO:0000256" key="2">
    <source>
        <dbReference type="ARBA" id="ARBA00007528"/>
    </source>
</evidence>
<keyword evidence="8 9" id="KW-0449">Lipoprotein</keyword>
<evidence type="ECO:0000256" key="1">
    <source>
        <dbReference type="ARBA" id="ARBA00004609"/>
    </source>
</evidence>
<gene>
    <name evidence="10" type="ORF">BN1723_018752</name>
</gene>
<dbReference type="EMBL" id="CVQI01031922">
    <property type="protein sequence ID" value="CRK39993.1"/>
    <property type="molecule type" value="Genomic_DNA"/>
</dbReference>
<dbReference type="SUPFAM" id="SSF48264">
    <property type="entry name" value="Cytochrome P450"/>
    <property type="match status" value="1"/>
</dbReference>
<evidence type="ECO:0000256" key="3">
    <source>
        <dbReference type="ARBA" id="ARBA00022622"/>
    </source>
</evidence>
<dbReference type="Proteomes" id="UP000045706">
    <property type="component" value="Unassembled WGS sequence"/>
</dbReference>
<sequence>GIRLAGTFGAYREAAADDTIIEDDGRRVEVKKGDRVFVSFVGAARDAAHFPNPEVADPRRPLGAYIHYGLGPHACLGREASQIPVGYSAADISANVWQAADYFNCGSDDARSDFWAFNDYSWCNTDF</sequence>
<keyword evidence="5" id="KW-0732">Signal</keyword>
<comment type="function">
    <text evidence="9">Splits internally a 1,3-beta-glucan molecule and transfers the newly generated reducing end (the donor) to the non-reducing end of another 1,3-beta-glucan molecule (the acceptor) forming a 1,3-beta linkage, resulting in the elongation of 1,3-beta-glucan chains in the cell wall.</text>
</comment>
<proteinExistence type="inferred from homology"/>
<accession>A0A0G4N0K0</accession>
<organism evidence="10 11">
    <name type="scientific">Verticillium longisporum</name>
    <name type="common">Verticillium dahliae var. longisporum</name>
    <dbReference type="NCBI Taxonomy" id="100787"/>
    <lineage>
        <taxon>Eukaryota</taxon>
        <taxon>Fungi</taxon>
        <taxon>Dikarya</taxon>
        <taxon>Ascomycota</taxon>
        <taxon>Pezizomycotina</taxon>
        <taxon>Sordariomycetes</taxon>
        <taxon>Hypocreomycetidae</taxon>
        <taxon>Glomerellales</taxon>
        <taxon>Plectosphaerellaceae</taxon>
        <taxon>Verticillium</taxon>
    </lineage>
</organism>
<evidence type="ECO:0000256" key="6">
    <source>
        <dbReference type="ARBA" id="ARBA00023136"/>
    </source>
</evidence>
<keyword evidence="6 9" id="KW-0472">Membrane</keyword>
<evidence type="ECO:0000256" key="8">
    <source>
        <dbReference type="ARBA" id="ARBA00023288"/>
    </source>
</evidence>
<dbReference type="Pfam" id="PF03198">
    <property type="entry name" value="Glyco_hydro_72"/>
    <property type="match status" value="1"/>
</dbReference>
<dbReference type="GO" id="GO:0071970">
    <property type="term" value="P:fungal-type cell wall (1-&gt;3)-beta-D-glucan biosynthetic process"/>
    <property type="evidence" value="ECO:0007669"/>
    <property type="project" value="TreeGrafter"/>
</dbReference>
<comment type="similarity">
    <text evidence="2 9">Belongs to the glycosyl hydrolase 72 family.</text>
</comment>
<comment type="subcellular location">
    <subcellularLocation>
        <location evidence="1 9">Cell membrane</location>
        <topology evidence="1 9">Lipid-anchor</topology>
        <topology evidence="1 9">GPI-anchor</topology>
    </subcellularLocation>
</comment>
<dbReference type="AlphaFoldDB" id="A0A0G4N0K0"/>
<keyword evidence="3 9" id="KW-0336">GPI-anchor</keyword>
<feature type="non-terminal residue" evidence="10">
    <location>
        <position position="127"/>
    </location>
</feature>
<evidence type="ECO:0000313" key="11">
    <source>
        <dbReference type="Proteomes" id="UP000045706"/>
    </source>
</evidence>
<dbReference type="InterPro" id="IPR036396">
    <property type="entry name" value="Cyt_P450_sf"/>
</dbReference>